<feature type="domain" description="XdhC Rossmann" evidence="2">
    <location>
        <begin position="108"/>
        <end position="249"/>
    </location>
</feature>
<dbReference type="Gene3D" id="3.40.50.720">
    <property type="entry name" value="NAD(P)-binding Rossmann-like Domain"/>
    <property type="match status" value="1"/>
</dbReference>
<evidence type="ECO:0000259" key="1">
    <source>
        <dbReference type="Pfam" id="PF02625"/>
    </source>
</evidence>
<dbReference type="EMBL" id="JADMKS010000004">
    <property type="protein sequence ID" value="MBF6637449.1"/>
    <property type="molecule type" value="Genomic_DNA"/>
</dbReference>
<proteinExistence type="predicted"/>
<dbReference type="NCBIfam" id="TIGR02964">
    <property type="entry name" value="xanthine_xdhC"/>
    <property type="match status" value="1"/>
</dbReference>
<dbReference type="InterPro" id="IPR003777">
    <property type="entry name" value="XdhC_CoxI"/>
</dbReference>
<dbReference type="PANTHER" id="PTHR30388">
    <property type="entry name" value="ALDEHYDE OXIDOREDUCTASE MOLYBDENUM COFACTOR ASSEMBLY PROTEIN"/>
    <property type="match status" value="1"/>
</dbReference>
<evidence type="ECO:0000313" key="3">
    <source>
        <dbReference type="EMBL" id="MBF6637449.1"/>
    </source>
</evidence>
<name>A0AA40X2U6_9GAMM</name>
<dbReference type="Pfam" id="PF13478">
    <property type="entry name" value="XdhC_C"/>
    <property type="match status" value="1"/>
</dbReference>
<reference evidence="3" key="2">
    <citation type="submission" date="2022-09" db="EMBL/GenBank/DDBJ databases">
        <title>Rouxiella aceris sp. nov., isolated from tree sap and emended description of the genus Rhouxiella.</title>
        <authorList>
            <person name="Kim I.S."/>
        </authorList>
    </citation>
    <scope>NUCLEOTIDE SEQUENCE</scope>
    <source>
        <strain evidence="3">SAP-2</strain>
    </source>
</reference>
<dbReference type="InterPro" id="IPR052698">
    <property type="entry name" value="MoCofactor_Util/Proc"/>
</dbReference>
<dbReference type="Proteomes" id="UP000705283">
    <property type="component" value="Unassembled WGS sequence"/>
</dbReference>
<evidence type="ECO:0000313" key="4">
    <source>
        <dbReference type="Proteomes" id="UP000705283"/>
    </source>
</evidence>
<evidence type="ECO:0000259" key="2">
    <source>
        <dbReference type="Pfam" id="PF13478"/>
    </source>
</evidence>
<sequence length="267" mass="29498">MRTDDWITQLSQLQQRKESCVMMTLIEHQGSTPRNSGCKMLVTAQEQYFTLGGGNLEFQASAIAREMLNNGAQESRVERFNLGARLGQCCGGVATVLFEPLCQQQPQVVVYGAGHVGRALISILSMLPCRITWIDSRACEFPERVDPQITCIVDESPAETVQQMAANSYFMVLTHDHQLDLALSEKILKRNDFNYFGLIGSETKRKRFDYRLLGKGISEEALAKMRCPIGLPDVKGKLPAEIAVAIAGEFIAAYSTNGKASDGLINM</sequence>
<dbReference type="Pfam" id="PF02625">
    <property type="entry name" value="XdhC_CoxI"/>
    <property type="match status" value="1"/>
</dbReference>
<organism evidence="3 4">
    <name type="scientific">Rouxiella silvae</name>
    <dbReference type="NCBI Taxonomy" id="1646373"/>
    <lineage>
        <taxon>Bacteria</taxon>
        <taxon>Pseudomonadati</taxon>
        <taxon>Pseudomonadota</taxon>
        <taxon>Gammaproteobacteria</taxon>
        <taxon>Enterobacterales</taxon>
        <taxon>Yersiniaceae</taxon>
        <taxon>Rouxiella</taxon>
    </lineage>
</organism>
<feature type="domain" description="XdhC- CoxI" evidence="1">
    <location>
        <begin position="14"/>
        <end position="80"/>
    </location>
</feature>
<protein>
    <submittedName>
        <fullName evidence="3">Xanthine dehydrogenase accessory protein XdhC</fullName>
    </submittedName>
</protein>
<comment type="caution">
    <text evidence="3">The sequence shown here is derived from an EMBL/GenBank/DDBJ whole genome shotgun (WGS) entry which is preliminary data.</text>
</comment>
<dbReference type="InterPro" id="IPR014308">
    <property type="entry name" value="Xanthine_DH_XdhC"/>
</dbReference>
<reference evidence="3" key="1">
    <citation type="submission" date="2020-11" db="EMBL/GenBank/DDBJ databases">
        <authorList>
            <person name="Lee S.D."/>
        </authorList>
    </citation>
    <scope>NUCLEOTIDE SEQUENCE</scope>
    <source>
        <strain evidence="3">SAP-2</strain>
    </source>
</reference>
<dbReference type="InterPro" id="IPR027051">
    <property type="entry name" value="XdhC_Rossmann_dom"/>
</dbReference>
<accession>A0AA40X2U6</accession>
<dbReference type="AlphaFoldDB" id="A0AA40X2U6"/>
<dbReference type="PANTHER" id="PTHR30388:SF6">
    <property type="entry name" value="XANTHINE DEHYDROGENASE SUBUNIT A-RELATED"/>
    <property type="match status" value="1"/>
</dbReference>
<dbReference type="RefSeq" id="WP_194978110.1">
    <property type="nucleotide sequence ID" value="NZ_JADMKS010000004.1"/>
</dbReference>
<gene>
    <name evidence="3" type="primary">xdhC</name>
    <name evidence="3" type="ORF">ITX54_12345</name>
</gene>